<evidence type="ECO:0000256" key="2">
    <source>
        <dbReference type="PROSITE-ProRule" id="PRU00169"/>
    </source>
</evidence>
<dbReference type="STRING" id="1217970.SAMN05444002_3417"/>
<reference evidence="5" key="1">
    <citation type="submission" date="2016-11" db="EMBL/GenBank/DDBJ databases">
        <authorList>
            <person name="Varghese N."/>
            <person name="Submissions S."/>
        </authorList>
    </citation>
    <scope>NUCLEOTIDE SEQUENCE [LARGE SCALE GENOMIC DNA]</scope>
    <source>
        <strain evidence="5">DSM 29440</strain>
    </source>
</reference>
<protein>
    <submittedName>
        <fullName evidence="4">Sigma-B regulation protein RsbU (Phosphoserine phosphatase)</fullName>
    </submittedName>
</protein>
<keyword evidence="1" id="KW-0378">Hydrolase</keyword>
<dbReference type="InterPro" id="IPR001932">
    <property type="entry name" value="PPM-type_phosphatase-like_dom"/>
</dbReference>
<proteinExistence type="predicted"/>
<dbReference type="SMART" id="SM00331">
    <property type="entry name" value="PP2C_SIG"/>
    <property type="match status" value="1"/>
</dbReference>
<feature type="domain" description="Response regulatory" evidence="3">
    <location>
        <begin position="21"/>
        <end position="137"/>
    </location>
</feature>
<dbReference type="InterPro" id="IPR052016">
    <property type="entry name" value="Bact_Sigma-Reg"/>
</dbReference>
<dbReference type="InterPro" id="IPR001789">
    <property type="entry name" value="Sig_transdc_resp-reg_receiver"/>
</dbReference>
<dbReference type="Gene3D" id="3.40.50.2300">
    <property type="match status" value="1"/>
</dbReference>
<dbReference type="Pfam" id="PF00072">
    <property type="entry name" value="Response_reg"/>
    <property type="match status" value="1"/>
</dbReference>
<name>A0A1N6HJ00_9RHOB</name>
<keyword evidence="2" id="KW-0597">Phosphoprotein</keyword>
<dbReference type="EMBL" id="FSRL01000001">
    <property type="protein sequence ID" value="SIO19713.1"/>
    <property type="molecule type" value="Genomic_DNA"/>
</dbReference>
<sequence>MHSGTVQPAPPAHLAFASQRRVLVVDDSRMQRRILSTLLTRWGYAVQEAEGAREALDICVTDPPDVVLSDWMMPGMNGIEFCQLFRAIPRESYGYFILLTSKTSTKEIAAGLDAGADDYLAKPISPDELRARLAAGERILGIHAELVEKNRLVTETLGQISALYDSLDRDLQGARKLQQSLIKERHRSFGASQVSLLLRPSGHVGGDLVGFFSINADRVGLFAIDVSGHGVSSALMTARLAGFLSPTSPDQNLAMTEDDFGLYDAIPPAELAATLNRVAFTELDTEHYFTLAYADLDLTTGAFALVQAGHPHPMVLRASGAIEQIGEGGMPIGLVEEARFEQVTGQLRPGDRLFIMSDGLTEAMDSTGDMLGEDGLAALLRRNAEARGPGLLEALTWDLAEFTGASDFADDVSAVLFEFDGPKAMS</sequence>
<keyword evidence="5" id="KW-1185">Reference proteome</keyword>
<evidence type="ECO:0000259" key="3">
    <source>
        <dbReference type="PROSITE" id="PS50110"/>
    </source>
</evidence>
<dbReference type="GO" id="GO:0000160">
    <property type="term" value="P:phosphorelay signal transduction system"/>
    <property type="evidence" value="ECO:0007669"/>
    <property type="project" value="InterPro"/>
</dbReference>
<dbReference type="InterPro" id="IPR036457">
    <property type="entry name" value="PPM-type-like_dom_sf"/>
</dbReference>
<dbReference type="SUPFAM" id="SSF52172">
    <property type="entry name" value="CheY-like"/>
    <property type="match status" value="1"/>
</dbReference>
<dbReference type="Gene3D" id="3.60.40.10">
    <property type="entry name" value="PPM-type phosphatase domain"/>
    <property type="match status" value="1"/>
</dbReference>
<feature type="modified residue" description="4-aspartylphosphate" evidence="2">
    <location>
        <position position="70"/>
    </location>
</feature>
<dbReference type="PROSITE" id="PS50110">
    <property type="entry name" value="RESPONSE_REGULATORY"/>
    <property type="match status" value="1"/>
</dbReference>
<dbReference type="GO" id="GO:0016791">
    <property type="term" value="F:phosphatase activity"/>
    <property type="evidence" value="ECO:0007669"/>
    <property type="project" value="TreeGrafter"/>
</dbReference>
<accession>A0A1N6HJ00</accession>
<organism evidence="4 5">
    <name type="scientific">Vannielia litorea</name>
    <dbReference type="NCBI Taxonomy" id="1217970"/>
    <lineage>
        <taxon>Bacteria</taxon>
        <taxon>Pseudomonadati</taxon>
        <taxon>Pseudomonadota</taxon>
        <taxon>Alphaproteobacteria</taxon>
        <taxon>Rhodobacterales</taxon>
        <taxon>Paracoccaceae</taxon>
        <taxon>Vannielia</taxon>
    </lineage>
</organism>
<dbReference type="InterPro" id="IPR011006">
    <property type="entry name" value="CheY-like_superfamily"/>
</dbReference>
<evidence type="ECO:0000313" key="5">
    <source>
        <dbReference type="Proteomes" id="UP000184932"/>
    </source>
</evidence>
<dbReference type="PANTHER" id="PTHR43156">
    <property type="entry name" value="STAGE II SPORULATION PROTEIN E-RELATED"/>
    <property type="match status" value="1"/>
</dbReference>
<dbReference type="Proteomes" id="UP000184932">
    <property type="component" value="Unassembled WGS sequence"/>
</dbReference>
<gene>
    <name evidence="4" type="ORF">SAMN05444002_3417</name>
</gene>
<dbReference type="SMART" id="SM00448">
    <property type="entry name" value="REC"/>
    <property type="match status" value="1"/>
</dbReference>
<dbReference type="Pfam" id="PF07228">
    <property type="entry name" value="SpoIIE"/>
    <property type="match status" value="1"/>
</dbReference>
<dbReference type="AlphaFoldDB" id="A0A1N6HJ00"/>
<dbReference type="SUPFAM" id="SSF81606">
    <property type="entry name" value="PP2C-like"/>
    <property type="match status" value="1"/>
</dbReference>
<evidence type="ECO:0000256" key="1">
    <source>
        <dbReference type="ARBA" id="ARBA00022801"/>
    </source>
</evidence>
<dbReference type="PANTHER" id="PTHR43156:SF2">
    <property type="entry name" value="STAGE II SPORULATION PROTEIN E"/>
    <property type="match status" value="1"/>
</dbReference>
<evidence type="ECO:0000313" key="4">
    <source>
        <dbReference type="EMBL" id="SIO19713.1"/>
    </source>
</evidence>